<feature type="compositionally biased region" description="Basic and acidic residues" evidence="1">
    <location>
        <begin position="73"/>
        <end position="87"/>
    </location>
</feature>
<accession>A0AAV9DAL7</accession>
<protein>
    <recommendedName>
        <fullName evidence="4">Dehydrin</fullName>
    </recommendedName>
</protein>
<gene>
    <name evidence="2" type="ORF">QJS10_CPB14g01040</name>
</gene>
<sequence length="120" mass="12765">MSEHDPGGPYLAGIPPAKTNPTGDTGEKTGKHSTEATLVDPIRRPQAKESTAPQGGKTIAGRGGYENQQQNMKGKDILKEKEPRERSVVSILEKGVPADKQNGGPKANLRKTQAMLTGVH</sequence>
<evidence type="ECO:0000256" key="1">
    <source>
        <dbReference type="SAM" id="MobiDB-lite"/>
    </source>
</evidence>
<name>A0AAV9DAL7_ACOCL</name>
<comment type="caution">
    <text evidence="2">The sequence shown here is derived from an EMBL/GenBank/DDBJ whole genome shotgun (WGS) entry which is preliminary data.</text>
</comment>
<proteinExistence type="predicted"/>
<reference evidence="2" key="1">
    <citation type="journal article" date="2023" name="Nat. Commun.">
        <title>Diploid and tetraploid genomes of Acorus and the evolution of monocots.</title>
        <authorList>
            <person name="Ma L."/>
            <person name="Liu K.W."/>
            <person name="Li Z."/>
            <person name="Hsiao Y.Y."/>
            <person name="Qi Y."/>
            <person name="Fu T."/>
            <person name="Tang G.D."/>
            <person name="Zhang D."/>
            <person name="Sun W.H."/>
            <person name="Liu D.K."/>
            <person name="Li Y."/>
            <person name="Chen G.Z."/>
            <person name="Liu X.D."/>
            <person name="Liao X.Y."/>
            <person name="Jiang Y.T."/>
            <person name="Yu X."/>
            <person name="Hao Y."/>
            <person name="Huang J."/>
            <person name="Zhao X.W."/>
            <person name="Ke S."/>
            <person name="Chen Y.Y."/>
            <person name="Wu W.L."/>
            <person name="Hsu J.L."/>
            <person name="Lin Y.F."/>
            <person name="Huang M.D."/>
            <person name="Li C.Y."/>
            <person name="Huang L."/>
            <person name="Wang Z.W."/>
            <person name="Zhao X."/>
            <person name="Zhong W.Y."/>
            <person name="Peng D.H."/>
            <person name="Ahmad S."/>
            <person name="Lan S."/>
            <person name="Zhang J.S."/>
            <person name="Tsai W.C."/>
            <person name="Van de Peer Y."/>
            <person name="Liu Z.J."/>
        </authorList>
    </citation>
    <scope>NUCLEOTIDE SEQUENCE</scope>
    <source>
        <strain evidence="2">CP</strain>
    </source>
</reference>
<evidence type="ECO:0000313" key="3">
    <source>
        <dbReference type="Proteomes" id="UP001180020"/>
    </source>
</evidence>
<feature type="compositionally biased region" description="Polar residues" evidence="1">
    <location>
        <begin position="110"/>
        <end position="120"/>
    </location>
</feature>
<evidence type="ECO:0008006" key="4">
    <source>
        <dbReference type="Google" id="ProtNLM"/>
    </source>
</evidence>
<organism evidence="2 3">
    <name type="scientific">Acorus calamus</name>
    <name type="common">Sweet flag</name>
    <dbReference type="NCBI Taxonomy" id="4465"/>
    <lineage>
        <taxon>Eukaryota</taxon>
        <taxon>Viridiplantae</taxon>
        <taxon>Streptophyta</taxon>
        <taxon>Embryophyta</taxon>
        <taxon>Tracheophyta</taxon>
        <taxon>Spermatophyta</taxon>
        <taxon>Magnoliopsida</taxon>
        <taxon>Liliopsida</taxon>
        <taxon>Acoraceae</taxon>
        <taxon>Acorus</taxon>
    </lineage>
</organism>
<evidence type="ECO:0000313" key="2">
    <source>
        <dbReference type="EMBL" id="KAK1298303.1"/>
    </source>
</evidence>
<dbReference type="EMBL" id="JAUJYO010000014">
    <property type="protein sequence ID" value="KAK1298303.1"/>
    <property type="molecule type" value="Genomic_DNA"/>
</dbReference>
<feature type="region of interest" description="Disordered" evidence="1">
    <location>
        <begin position="1"/>
        <end position="120"/>
    </location>
</feature>
<dbReference type="AlphaFoldDB" id="A0AAV9DAL7"/>
<reference evidence="2" key="2">
    <citation type="submission" date="2023-06" db="EMBL/GenBank/DDBJ databases">
        <authorList>
            <person name="Ma L."/>
            <person name="Liu K.-W."/>
            <person name="Li Z."/>
            <person name="Hsiao Y.-Y."/>
            <person name="Qi Y."/>
            <person name="Fu T."/>
            <person name="Tang G."/>
            <person name="Zhang D."/>
            <person name="Sun W.-H."/>
            <person name="Liu D.-K."/>
            <person name="Li Y."/>
            <person name="Chen G.-Z."/>
            <person name="Liu X.-D."/>
            <person name="Liao X.-Y."/>
            <person name="Jiang Y.-T."/>
            <person name="Yu X."/>
            <person name="Hao Y."/>
            <person name="Huang J."/>
            <person name="Zhao X.-W."/>
            <person name="Ke S."/>
            <person name="Chen Y.-Y."/>
            <person name="Wu W.-L."/>
            <person name="Hsu J.-L."/>
            <person name="Lin Y.-F."/>
            <person name="Huang M.-D."/>
            <person name="Li C.-Y."/>
            <person name="Huang L."/>
            <person name="Wang Z.-W."/>
            <person name="Zhao X."/>
            <person name="Zhong W.-Y."/>
            <person name="Peng D.-H."/>
            <person name="Ahmad S."/>
            <person name="Lan S."/>
            <person name="Zhang J.-S."/>
            <person name="Tsai W.-C."/>
            <person name="Van De Peer Y."/>
            <person name="Liu Z.-J."/>
        </authorList>
    </citation>
    <scope>NUCLEOTIDE SEQUENCE</scope>
    <source>
        <strain evidence="2">CP</strain>
        <tissue evidence="2">Leaves</tissue>
    </source>
</reference>
<feature type="compositionally biased region" description="Basic and acidic residues" evidence="1">
    <location>
        <begin position="25"/>
        <end position="34"/>
    </location>
</feature>
<keyword evidence="3" id="KW-1185">Reference proteome</keyword>
<dbReference type="Proteomes" id="UP001180020">
    <property type="component" value="Unassembled WGS sequence"/>
</dbReference>